<evidence type="ECO:0000256" key="7">
    <source>
        <dbReference type="ARBA" id="ARBA00022840"/>
    </source>
</evidence>
<dbReference type="InterPro" id="IPR050079">
    <property type="entry name" value="DEAD_box_RNA_helicase"/>
</dbReference>
<dbReference type="Gene3D" id="3.40.50.300">
    <property type="entry name" value="P-loop containing nucleotide triphosphate hydrolases"/>
    <property type="match status" value="2"/>
</dbReference>
<dbReference type="InterPro" id="IPR014014">
    <property type="entry name" value="RNA_helicase_DEAD_Q_motif"/>
</dbReference>
<dbReference type="GO" id="GO:0005524">
    <property type="term" value="F:ATP binding"/>
    <property type="evidence" value="ECO:0007669"/>
    <property type="project" value="UniProtKB-KW"/>
</dbReference>
<dbReference type="FunFam" id="3.40.50.300:FF:000865">
    <property type="entry name" value="ATP-dependent RNA helicase DDX54"/>
    <property type="match status" value="1"/>
</dbReference>
<dbReference type="SMART" id="SM00490">
    <property type="entry name" value="HELICc"/>
    <property type="match status" value="1"/>
</dbReference>
<evidence type="ECO:0000256" key="2">
    <source>
        <dbReference type="ARBA" id="ARBA00010379"/>
    </source>
</evidence>
<dbReference type="PANTHER" id="PTHR47959">
    <property type="entry name" value="ATP-DEPENDENT RNA HELICASE RHLE-RELATED"/>
    <property type="match status" value="1"/>
</dbReference>
<dbReference type="EC" id="3.6.4.13" evidence="3"/>
<accession>A0A9D4IAK6</accession>
<dbReference type="PROSITE" id="PS51192">
    <property type="entry name" value="HELICASE_ATP_BIND_1"/>
    <property type="match status" value="1"/>
</dbReference>
<evidence type="ECO:0000259" key="15">
    <source>
        <dbReference type="PROSITE" id="PS51195"/>
    </source>
</evidence>
<feature type="region of interest" description="Disordered" evidence="12">
    <location>
        <begin position="624"/>
        <end position="656"/>
    </location>
</feature>
<dbReference type="Pfam" id="PF08147">
    <property type="entry name" value="DBP10CT"/>
    <property type="match status" value="1"/>
</dbReference>
<evidence type="ECO:0000256" key="10">
    <source>
        <dbReference type="ARBA" id="ARBA00047984"/>
    </source>
</evidence>
<evidence type="ECO:0000256" key="1">
    <source>
        <dbReference type="ARBA" id="ARBA00004604"/>
    </source>
</evidence>
<dbReference type="GO" id="GO:0005829">
    <property type="term" value="C:cytosol"/>
    <property type="evidence" value="ECO:0007669"/>
    <property type="project" value="TreeGrafter"/>
</dbReference>
<feature type="domain" description="DEAD-box RNA helicase Q" evidence="15">
    <location>
        <begin position="120"/>
        <end position="148"/>
    </location>
</feature>
<evidence type="ECO:0000256" key="4">
    <source>
        <dbReference type="ARBA" id="ARBA00022741"/>
    </source>
</evidence>
<evidence type="ECO:0000259" key="13">
    <source>
        <dbReference type="PROSITE" id="PS51192"/>
    </source>
</evidence>
<gene>
    <name evidence="16" type="ORF">DPMN_187594</name>
</gene>
<feature type="compositionally biased region" description="Basic residues" evidence="12">
    <location>
        <begin position="1"/>
        <end position="11"/>
    </location>
</feature>
<evidence type="ECO:0000256" key="11">
    <source>
        <dbReference type="PROSITE-ProRule" id="PRU00552"/>
    </source>
</evidence>
<dbReference type="PROSITE" id="PS51195">
    <property type="entry name" value="Q_MOTIF"/>
    <property type="match status" value="1"/>
</dbReference>
<dbReference type="EMBL" id="JAIWYP010000010">
    <property type="protein sequence ID" value="KAH3752967.1"/>
    <property type="molecule type" value="Genomic_DNA"/>
</dbReference>
<feature type="compositionally biased region" description="Basic residues" evidence="12">
    <location>
        <begin position="46"/>
        <end position="65"/>
    </location>
</feature>
<comment type="similarity">
    <text evidence="2">Belongs to the DEAD box helicase family. DDX54/DBP10 subfamily.</text>
</comment>
<dbReference type="PANTHER" id="PTHR47959:SF8">
    <property type="entry name" value="RNA HELICASE"/>
    <property type="match status" value="1"/>
</dbReference>
<dbReference type="InterPro" id="IPR033517">
    <property type="entry name" value="DDX54/DBP10_DEAD-box_helicase"/>
</dbReference>
<dbReference type="InterPro" id="IPR012541">
    <property type="entry name" value="DBP10_C"/>
</dbReference>
<reference evidence="16" key="2">
    <citation type="submission" date="2020-11" db="EMBL/GenBank/DDBJ databases">
        <authorList>
            <person name="McCartney M.A."/>
            <person name="Auch B."/>
            <person name="Kono T."/>
            <person name="Mallez S."/>
            <person name="Becker A."/>
            <person name="Gohl D.M."/>
            <person name="Silverstein K.A.T."/>
            <person name="Koren S."/>
            <person name="Bechman K.B."/>
            <person name="Herman A."/>
            <person name="Abrahante J.E."/>
            <person name="Garbe J."/>
        </authorList>
    </citation>
    <scope>NUCLEOTIDE SEQUENCE</scope>
    <source>
        <strain evidence="16">Duluth1</strain>
        <tissue evidence="16">Whole animal</tissue>
    </source>
</reference>
<dbReference type="PROSITE" id="PS51194">
    <property type="entry name" value="HELICASE_CTER"/>
    <property type="match status" value="1"/>
</dbReference>
<sequence length="811" mass="91762">MAKTKRVKKSSGQRLTFGSDENRKKDGVKNNIRKIKTDKPQFHAKSTSRHTSQKHNKKKFVAKNKKKDETEEMSDFEEVTEKNQLKPESHQKDDEPDSDTEQTDVRALVKQQNRKNKKSGGFQSMGLSRNVYIGITRKGYKIPTPIQRKTIPLIMEGKDVVAMARTGSGKTAAFLVPMFEKLQTHSAQAGARALIMSPTRELAVQTLKFAKELGKYTGLRAAVVLGGDRMEDQFAALHANPDIIIATPGRFMHVVVEMDLKLKSIQYVVFDEADRLFEMGFQEQLNEVLNRLPESRQTLLFSATLPKLLVEFAKAGLHDPTLIRLDVETKLSDQLKLSFLQCRLDDKLAVLLHLLQHVIPVTEQTVVFAATKHHVEYLSLILQKANISCTYIYSSLDPTARKISIAKFQHHKVRVLIVTDLAARGIDIPLLDNVINYNFPGKPKLFVHRVGRVARAGRKGVAYSLVSPDEIAHVYDLHVFLGRSIKYVPVGTHVEDADGLYGRVPQVVIDEAAETLRAWHAEVYDIGALVKVCSNAYERYIRSRPQPAPESVKRFKERESLGQPIGMHPLYGVEEDNLEGERMKLLDALKSYKSSATIFEINSTAKNASFGVMKKKRDFHGRVVESRQRQLDEYQSANTEDQSGNLATSQPSADDHDLQNAFSVVIGGKKKGSDQAEKTLQTSSNLDRKSKKRKVAKQPVRDEENYISYRPSDYQSEQGLRLGSSFDREASSVLLEVVGDEEGAVRKQQNTMRWDRKKKKFVRDSGDDPKRKKIRTESGALISASYKSNVYPLKKITKCYVRYNKVKMRYK</sequence>
<name>A0A9D4IAK6_DREPO</name>
<dbReference type="GO" id="GO:0016787">
    <property type="term" value="F:hydrolase activity"/>
    <property type="evidence" value="ECO:0007669"/>
    <property type="project" value="UniProtKB-KW"/>
</dbReference>
<keyword evidence="17" id="KW-1185">Reference proteome</keyword>
<dbReference type="SMART" id="SM01123">
    <property type="entry name" value="DBP10CT"/>
    <property type="match status" value="1"/>
</dbReference>
<dbReference type="InterPro" id="IPR027417">
    <property type="entry name" value="P-loop_NTPase"/>
</dbReference>
<dbReference type="Pfam" id="PF00271">
    <property type="entry name" value="Helicase_C"/>
    <property type="match status" value="1"/>
</dbReference>
<feature type="domain" description="Helicase ATP-binding" evidence="13">
    <location>
        <begin position="151"/>
        <end position="323"/>
    </location>
</feature>
<evidence type="ECO:0000313" key="17">
    <source>
        <dbReference type="Proteomes" id="UP000828390"/>
    </source>
</evidence>
<keyword evidence="9" id="KW-0539">Nucleus</keyword>
<comment type="catalytic activity">
    <reaction evidence="10">
        <text>ATP + H2O = ADP + phosphate + H(+)</text>
        <dbReference type="Rhea" id="RHEA:13065"/>
        <dbReference type="ChEBI" id="CHEBI:15377"/>
        <dbReference type="ChEBI" id="CHEBI:15378"/>
        <dbReference type="ChEBI" id="CHEBI:30616"/>
        <dbReference type="ChEBI" id="CHEBI:43474"/>
        <dbReference type="ChEBI" id="CHEBI:456216"/>
        <dbReference type="EC" id="3.6.4.13"/>
    </reaction>
</comment>
<keyword evidence="7" id="KW-0067">ATP-binding</keyword>
<proteinExistence type="inferred from homology"/>
<evidence type="ECO:0000259" key="14">
    <source>
        <dbReference type="PROSITE" id="PS51194"/>
    </source>
</evidence>
<dbReference type="AlphaFoldDB" id="A0A9D4IAK6"/>
<keyword evidence="6" id="KW-0347">Helicase</keyword>
<evidence type="ECO:0000256" key="9">
    <source>
        <dbReference type="ARBA" id="ARBA00023242"/>
    </source>
</evidence>
<dbReference type="GO" id="GO:0003723">
    <property type="term" value="F:RNA binding"/>
    <property type="evidence" value="ECO:0007669"/>
    <property type="project" value="UniProtKB-KW"/>
</dbReference>
<feature type="region of interest" description="Disordered" evidence="12">
    <location>
        <begin position="669"/>
        <end position="714"/>
    </location>
</feature>
<dbReference type="SUPFAM" id="SSF52540">
    <property type="entry name" value="P-loop containing nucleoside triphosphate hydrolases"/>
    <property type="match status" value="1"/>
</dbReference>
<dbReference type="CDD" id="cd18787">
    <property type="entry name" value="SF2_C_DEAD"/>
    <property type="match status" value="1"/>
</dbReference>
<dbReference type="GO" id="GO:0005730">
    <property type="term" value="C:nucleolus"/>
    <property type="evidence" value="ECO:0007669"/>
    <property type="project" value="UniProtKB-SubCell"/>
</dbReference>
<dbReference type="PROSITE" id="PS00039">
    <property type="entry name" value="DEAD_ATP_HELICASE"/>
    <property type="match status" value="1"/>
</dbReference>
<evidence type="ECO:0000313" key="16">
    <source>
        <dbReference type="EMBL" id="KAH3752967.1"/>
    </source>
</evidence>
<comment type="subcellular location">
    <subcellularLocation>
        <location evidence="1">Nucleus</location>
        <location evidence="1">Nucleolus</location>
    </subcellularLocation>
</comment>
<feature type="domain" description="Helicase C-terminal" evidence="14">
    <location>
        <begin position="353"/>
        <end position="496"/>
    </location>
</feature>
<feature type="region of interest" description="Disordered" evidence="12">
    <location>
        <begin position="1"/>
        <end position="103"/>
    </location>
</feature>
<dbReference type="GO" id="GO:0003724">
    <property type="term" value="F:RNA helicase activity"/>
    <property type="evidence" value="ECO:0007669"/>
    <property type="project" value="UniProtKB-EC"/>
</dbReference>
<feature type="compositionally biased region" description="Polar residues" evidence="12">
    <location>
        <begin position="633"/>
        <end position="652"/>
    </location>
</feature>
<feature type="short sequence motif" description="Q motif" evidence="11">
    <location>
        <begin position="120"/>
        <end position="148"/>
    </location>
</feature>
<evidence type="ECO:0000256" key="12">
    <source>
        <dbReference type="SAM" id="MobiDB-lite"/>
    </source>
</evidence>
<keyword evidence="5" id="KW-0378">Hydrolase</keyword>
<evidence type="ECO:0000256" key="5">
    <source>
        <dbReference type="ARBA" id="ARBA00022801"/>
    </source>
</evidence>
<dbReference type="InterPro" id="IPR000629">
    <property type="entry name" value="RNA-helicase_DEAD-box_CS"/>
</dbReference>
<dbReference type="InterPro" id="IPR014001">
    <property type="entry name" value="Helicase_ATP-bd"/>
</dbReference>
<dbReference type="CDD" id="cd17959">
    <property type="entry name" value="DEADc_DDX54"/>
    <property type="match status" value="1"/>
</dbReference>
<evidence type="ECO:0000256" key="6">
    <source>
        <dbReference type="ARBA" id="ARBA00022806"/>
    </source>
</evidence>
<dbReference type="SMART" id="SM00487">
    <property type="entry name" value="DEXDc"/>
    <property type="match status" value="1"/>
</dbReference>
<keyword evidence="8" id="KW-0694">RNA-binding</keyword>
<evidence type="ECO:0000256" key="3">
    <source>
        <dbReference type="ARBA" id="ARBA00012552"/>
    </source>
</evidence>
<comment type="caution">
    <text evidence="16">The sequence shown here is derived from an EMBL/GenBank/DDBJ whole genome shotgun (WGS) entry which is preliminary data.</text>
</comment>
<dbReference type="InterPro" id="IPR001650">
    <property type="entry name" value="Helicase_C-like"/>
</dbReference>
<keyword evidence="4" id="KW-0547">Nucleotide-binding</keyword>
<evidence type="ECO:0000256" key="8">
    <source>
        <dbReference type="ARBA" id="ARBA00022884"/>
    </source>
</evidence>
<feature type="compositionally biased region" description="Basic and acidic residues" evidence="12">
    <location>
        <begin position="79"/>
        <end position="93"/>
    </location>
</feature>
<reference evidence="16" key="1">
    <citation type="journal article" date="2019" name="bioRxiv">
        <title>The Genome of the Zebra Mussel, Dreissena polymorpha: A Resource for Invasive Species Research.</title>
        <authorList>
            <person name="McCartney M.A."/>
            <person name="Auch B."/>
            <person name="Kono T."/>
            <person name="Mallez S."/>
            <person name="Zhang Y."/>
            <person name="Obille A."/>
            <person name="Becker A."/>
            <person name="Abrahante J.E."/>
            <person name="Garbe J."/>
            <person name="Badalamenti J.P."/>
            <person name="Herman A."/>
            <person name="Mangelson H."/>
            <person name="Liachko I."/>
            <person name="Sullivan S."/>
            <person name="Sone E.D."/>
            <person name="Koren S."/>
            <person name="Silverstein K.A.T."/>
            <person name="Beckman K.B."/>
            <person name="Gohl D.M."/>
        </authorList>
    </citation>
    <scope>NUCLEOTIDE SEQUENCE</scope>
    <source>
        <strain evidence="16">Duluth1</strain>
        <tissue evidence="16">Whole animal</tissue>
    </source>
</reference>
<organism evidence="16 17">
    <name type="scientific">Dreissena polymorpha</name>
    <name type="common">Zebra mussel</name>
    <name type="synonym">Mytilus polymorpha</name>
    <dbReference type="NCBI Taxonomy" id="45954"/>
    <lineage>
        <taxon>Eukaryota</taxon>
        <taxon>Metazoa</taxon>
        <taxon>Spiralia</taxon>
        <taxon>Lophotrochozoa</taxon>
        <taxon>Mollusca</taxon>
        <taxon>Bivalvia</taxon>
        <taxon>Autobranchia</taxon>
        <taxon>Heteroconchia</taxon>
        <taxon>Euheterodonta</taxon>
        <taxon>Imparidentia</taxon>
        <taxon>Neoheterodontei</taxon>
        <taxon>Myida</taxon>
        <taxon>Dreissenoidea</taxon>
        <taxon>Dreissenidae</taxon>
        <taxon>Dreissena</taxon>
    </lineage>
</organism>
<dbReference type="Pfam" id="PF00270">
    <property type="entry name" value="DEAD"/>
    <property type="match status" value="1"/>
</dbReference>
<dbReference type="InterPro" id="IPR011545">
    <property type="entry name" value="DEAD/DEAH_box_helicase_dom"/>
</dbReference>
<dbReference type="Proteomes" id="UP000828390">
    <property type="component" value="Unassembled WGS sequence"/>
</dbReference>
<protein>
    <recommendedName>
        <fullName evidence="3">RNA helicase</fullName>
        <ecNumber evidence="3">3.6.4.13</ecNumber>
    </recommendedName>
</protein>